<proteinExistence type="predicted"/>
<feature type="compositionally biased region" description="Low complexity" evidence="3">
    <location>
        <begin position="33"/>
        <end position="58"/>
    </location>
</feature>
<feature type="DNA-binding region" description="HMG box" evidence="2">
    <location>
        <begin position="190"/>
        <end position="264"/>
    </location>
</feature>
<sequence>MLNILSRQFATRLSLGASPIAQARRTFLTSSPAAFAAAAKKPSTTTKTTKRPATTKAKSSTKKDADGNDNGDKKKKKKKKDVHVVLHKEDKPPRLPPNAYACFVKNVAQGVKSPEDAVQAVSAASVKWKALPEDEKQKYVGQAELLRQQYEKDLASYWKTVDPVIIKEINRRRAEQGKYKLKVPRALDPNPRPLTPFFRFLADFRTTAEGRAVLEANGGDARAATIARSKVGAAKWKDMSDAEKGPYVEAYEKEKKIFHANKEE</sequence>
<feature type="region of interest" description="Disordered" evidence="3">
    <location>
        <begin position="33"/>
        <end position="84"/>
    </location>
</feature>
<protein>
    <recommendedName>
        <fullName evidence="4">HMG box domain-containing protein</fullName>
    </recommendedName>
</protein>
<keyword evidence="6" id="KW-1185">Reference proteome</keyword>
<dbReference type="EMBL" id="JH711587">
    <property type="protein sequence ID" value="EIW75941.1"/>
    <property type="molecule type" value="Genomic_DNA"/>
</dbReference>
<evidence type="ECO:0000313" key="6">
    <source>
        <dbReference type="Proteomes" id="UP000053558"/>
    </source>
</evidence>
<name>A0A5M3MBD8_CONPW</name>
<dbReference type="Pfam" id="PF09011">
    <property type="entry name" value="HMG_box_2"/>
    <property type="match status" value="1"/>
</dbReference>
<dbReference type="SUPFAM" id="SSF47095">
    <property type="entry name" value="HMG-box"/>
    <property type="match status" value="2"/>
</dbReference>
<dbReference type="RefSeq" id="XP_007773935.1">
    <property type="nucleotide sequence ID" value="XM_007775745.1"/>
</dbReference>
<keyword evidence="1 2" id="KW-0238">DNA-binding</keyword>
<feature type="DNA-binding region" description="HMG box" evidence="2">
    <location>
        <begin position="93"/>
        <end position="158"/>
    </location>
</feature>
<dbReference type="Pfam" id="PF00505">
    <property type="entry name" value="HMG_box"/>
    <property type="match status" value="1"/>
</dbReference>
<dbReference type="AlphaFoldDB" id="A0A5M3MBD8"/>
<dbReference type="KEGG" id="cput:CONPUDRAFT_169175"/>
<dbReference type="SMART" id="SM00398">
    <property type="entry name" value="HMG"/>
    <property type="match status" value="2"/>
</dbReference>
<comment type="caution">
    <text evidence="5">The sequence shown here is derived from an EMBL/GenBank/DDBJ whole genome shotgun (WGS) entry which is preliminary data.</text>
</comment>
<keyword evidence="2" id="KW-0539">Nucleus</keyword>
<dbReference type="GO" id="GO:0003677">
    <property type="term" value="F:DNA binding"/>
    <property type="evidence" value="ECO:0007669"/>
    <property type="project" value="UniProtKB-UniRule"/>
</dbReference>
<feature type="domain" description="HMG box" evidence="4">
    <location>
        <begin position="190"/>
        <end position="264"/>
    </location>
</feature>
<dbReference type="Gene3D" id="1.10.30.10">
    <property type="entry name" value="High mobility group box domain"/>
    <property type="match status" value="2"/>
</dbReference>
<dbReference type="InterPro" id="IPR050342">
    <property type="entry name" value="HMGB"/>
</dbReference>
<gene>
    <name evidence="5" type="ORF">CONPUDRAFT_169175</name>
</gene>
<dbReference type="InterPro" id="IPR036910">
    <property type="entry name" value="HMG_box_dom_sf"/>
</dbReference>
<evidence type="ECO:0000256" key="2">
    <source>
        <dbReference type="PROSITE-ProRule" id="PRU00267"/>
    </source>
</evidence>
<feature type="domain" description="HMG box" evidence="4">
    <location>
        <begin position="93"/>
        <end position="158"/>
    </location>
</feature>
<dbReference type="PROSITE" id="PS50118">
    <property type="entry name" value="HMG_BOX_2"/>
    <property type="match status" value="2"/>
</dbReference>
<dbReference type="GeneID" id="19206169"/>
<dbReference type="OrthoDB" id="1919336at2759"/>
<dbReference type="PANTHER" id="PTHR48112">
    <property type="entry name" value="HIGH MOBILITY GROUP PROTEIN DSP1"/>
    <property type="match status" value="1"/>
</dbReference>
<dbReference type="InterPro" id="IPR009071">
    <property type="entry name" value="HMG_box_dom"/>
</dbReference>
<evidence type="ECO:0000313" key="5">
    <source>
        <dbReference type="EMBL" id="EIW75941.1"/>
    </source>
</evidence>
<reference evidence="6" key="1">
    <citation type="journal article" date="2012" name="Science">
        <title>The Paleozoic origin of enzymatic lignin decomposition reconstructed from 31 fungal genomes.</title>
        <authorList>
            <person name="Floudas D."/>
            <person name="Binder M."/>
            <person name="Riley R."/>
            <person name="Barry K."/>
            <person name="Blanchette R.A."/>
            <person name="Henrissat B."/>
            <person name="Martinez A.T."/>
            <person name="Otillar R."/>
            <person name="Spatafora J.W."/>
            <person name="Yadav J.S."/>
            <person name="Aerts A."/>
            <person name="Benoit I."/>
            <person name="Boyd A."/>
            <person name="Carlson A."/>
            <person name="Copeland A."/>
            <person name="Coutinho P.M."/>
            <person name="de Vries R.P."/>
            <person name="Ferreira P."/>
            <person name="Findley K."/>
            <person name="Foster B."/>
            <person name="Gaskell J."/>
            <person name="Glotzer D."/>
            <person name="Gorecki P."/>
            <person name="Heitman J."/>
            <person name="Hesse C."/>
            <person name="Hori C."/>
            <person name="Igarashi K."/>
            <person name="Jurgens J.A."/>
            <person name="Kallen N."/>
            <person name="Kersten P."/>
            <person name="Kohler A."/>
            <person name="Kuees U."/>
            <person name="Kumar T.K.A."/>
            <person name="Kuo A."/>
            <person name="LaButti K."/>
            <person name="Larrondo L.F."/>
            <person name="Lindquist E."/>
            <person name="Ling A."/>
            <person name="Lombard V."/>
            <person name="Lucas S."/>
            <person name="Lundell T."/>
            <person name="Martin R."/>
            <person name="McLaughlin D.J."/>
            <person name="Morgenstern I."/>
            <person name="Morin E."/>
            <person name="Murat C."/>
            <person name="Nagy L.G."/>
            <person name="Nolan M."/>
            <person name="Ohm R.A."/>
            <person name="Patyshakuliyeva A."/>
            <person name="Rokas A."/>
            <person name="Ruiz-Duenas F.J."/>
            <person name="Sabat G."/>
            <person name="Salamov A."/>
            <person name="Samejima M."/>
            <person name="Schmutz J."/>
            <person name="Slot J.C."/>
            <person name="St John F."/>
            <person name="Stenlid J."/>
            <person name="Sun H."/>
            <person name="Sun S."/>
            <person name="Syed K."/>
            <person name="Tsang A."/>
            <person name="Wiebenga A."/>
            <person name="Young D."/>
            <person name="Pisabarro A."/>
            <person name="Eastwood D.C."/>
            <person name="Martin F."/>
            <person name="Cullen D."/>
            <person name="Grigoriev I.V."/>
            <person name="Hibbett D.S."/>
        </authorList>
    </citation>
    <scope>NUCLEOTIDE SEQUENCE [LARGE SCALE GENOMIC DNA]</scope>
    <source>
        <strain evidence="6">RWD-64-598 SS2</strain>
    </source>
</reference>
<feature type="compositionally biased region" description="Basic and acidic residues" evidence="3">
    <location>
        <begin position="61"/>
        <end position="72"/>
    </location>
</feature>
<evidence type="ECO:0000256" key="1">
    <source>
        <dbReference type="ARBA" id="ARBA00023125"/>
    </source>
</evidence>
<evidence type="ECO:0000256" key="3">
    <source>
        <dbReference type="SAM" id="MobiDB-lite"/>
    </source>
</evidence>
<dbReference type="Proteomes" id="UP000053558">
    <property type="component" value="Unassembled WGS sequence"/>
</dbReference>
<accession>A0A5M3MBD8</accession>
<evidence type="ECO:0000259" key="4">
    <source>
        <dbReference type="PROSITE" id="PS50118"/>
    </source>
</evidence>
<dbReference type="GO" id="GO:0005634">
    <property type="term" value="C:nucleus"/>
    <property type="evidence" value="ECO:0007669"/>
    <property type="project" value="UniProtKB-UniRule"/>
</dbReference>
<organism evidence="5 6">
    <name type="scientific">Coniophora puteana (strain RWD-64-598)</name>
    <name type="common">Brown rot fungus</name>
    <dbReference type="NCBI Taxonomy" id="741705"/>
    <lineage>
        <taxon>Eukaryota</taxon>
        <taxon>Fungi</taxon>
        <taxon>Dikarya</taxon>
        <taxon>Basidiomycota</taxon>
        <taxon>Agaricomycotina</taxon>
        <taxon>Agaricomycetes</taxon>
        <taxon>Agaricomycetidae</taxon>
        <taxon>Boletales</taxon>
        <taxon>Coniophorineae</taxon>
        <taxon>Coniophoraceae</taxon>
        <taxon>Coniophora</taxon>
    </lineage>
</organism>
<dbReference type="OMA" id="DIPYVEA"/>